<dbReference type="RefSeq" id="WP_367917950.1">
    <property type="nucleotide sequence ID" value="NZ_BAABAC010000006.1"/>
</dbReference>
<organism evidence="1 2">
    <name type="scientific">Nocardioides ginsengisoli</name>
    <dbReference type="NCBI Taxonomy" id="363868"/>
    <lineage>
        <taxon>Bacteria</taxon>
        <taxon>Bacillati</taxon>
        <taxon>Actinomycetota</taxon>
        <taxon>Actinomycetes</taxon>
        <taxon>Propionibacteriales</taxon>
        <taxon>Nocardioidaceae</taxon>
        <taxon>Nocardioides</taxon>
    </lineage>
</organism>
<evidence type="ECO:0000313" key="2">
    <source>
        <dbReference type="Proteomes" id="UP001597229"/>
    </source>
</evidence>
<gene>
    <name evidence="1" type="ORF">ACFQ3F_11630</name>
</gene>
<dbReference type="EMBL" id="JBHTLX010000016">
    <property type="protein sequence ID" value="MFD1248437.1"/>
    <property type="molecule type" value="Genomic_DNA"/>
</dbReference>
<reference evidence="2" key="1">
    <citation type="journal article" date="2019" name="Int. J. Syst. Evol. Microbiol.">
        <title>The Global Catalogue of Microorganisms (GCM) 10K type strain sequencing project: providing services to taxonomists for standard genome sequencing and annotation.</title>
        <authorList>
            <consortium name="The Broad Institute Genomics Platform"/>
            <consortium name="The Broad Institute Genome Sequencing Center for Infectious Disease"/>
            <person name="Wu L."/>
            <person name="Ma J."/>
        </authorList>
    </citation>
    <scope>NUCLEOTIDE SEQUENCE [LARGE SCALE GENOMIC DNA]</scope>
    <source>
        <strain evidence="2">CCUG 52478</strain>
    </source>
</reference>
<proteinExistence type="predicted"/>
<sequence length="72" mass="7997">MAARELDEQLAMLCHTELAGGEDSLAETVGDLPRAELERLLCLAVVELLDSQHDAEKQIARVARRLQQGRSR</sequence>
<comment type="caution">
    <text evidence="1">The sequence shown here is derived from an EMBL/GenBank/DDBJ whole genome shotgun (WGS) entry which is preliminary data.</text>
</comment>
<name>A0ABW3W0U6_9ACTN</name>
<evidence type="ECO:0008006" key="3">
    <source>
        <dbReference type="Google" id="ProtNLM"/>
    </source>
</evidence>
<keyword evidence="2" id="KW-1185">Reference proteome</keyword>
<protein>
    <recommendedName>
        <fullName evidence="3">MafI family immunity protein</fullName>
    </recommendedName>
</protein>
<dbReference type="Proteomes" id="UP001597229">
    <property type="component" value="Unassembled WGS sequence"/>
</dbReference>
<evidence type="ECO:0000313" key="1">
    <source>
        <dbReference type="EMBL" id="MFD1248437.1"/>
    </source>
</evidence>
<accession>A0ABW3W0U6</accession>